<reference evidence="2" key="1">
    <citation type="submission" date="2023-10" db="EMBL/GenBank/DDBJ databases">
        <authorList>
            <person name="Chen Y."/>
            <person name="Shah S."/>
            <person name="Dougan E. K."/>
            <person name="Thang M."/>
            <person name="Chan C."/>
        </authorList>
    </citation>
    <scope>NUCLEOTIDE SEQUENCE [LARGE SCALE GENOMIC DNA]</scope>
</reference>
<proteinExistence type="predicted"/>
<gene>
    <name evidence="2" type="ORF">PCOR1329_LOCUS58206</name>
</gene>
<feature type="non-terminal residue" evidence="2">
    <location>
        <position position="1"/>
    </location>
</feature>
<accession>A0ABN9VJ26</accession>
<protein>
    <submittedName>
        <fullName evidence="2">Uncharacterized protein</fullName>
    </submittedName>
</protein>
<keyword evidence="3" id="KW-1185">Reference proteome</keyword>
<feature type="region of interest" description="Disordered" evidence="1">
    <location>
        <begin position="142"/>
        <end position="163"/>
    </location>
</feature>
<dbReference type="EMBL" id="CAUYUJ010017211">
    <property type="protein sequence ID" value="CAK0872851.1"/>
    <property type="molecule type" value="Genomic_DNA"/>
</dbReference>
<evidence type="ECO:0000256" key="1">
    <source>
        <dbReference type="SAM" id="MobiDB-lite"/>
    </source>
</evidence>
<sequence>SRFLFLPRSRQRPRASAMGVSRKPAQRAQAVLHQQKLTKAGQPAINSECCIATGRADGKPCLRACGEPGVPYCKAHMKYGDPSLKVATHPVAGKILVAARDLPKGYRLALWGRCTSDKKIGEKKMEWAFDLGSGWMLDPTGQKGSMAPAGPGSPRCGPRADGARGFRRRRRCVVGAVRHSDSSGGEATRLAYRPTKECSKNLLWFA</sequence>
<organism evidence="2 3">
    <name type="scientific">Prorocentrum cordatum</name>
    <dbReference type="NCBI Taxonomy" id="2364126"/>
    <lineage>
        <taxon>Eukaryota</taxon>
        <taxon>Sar</taxon>
        <taxon>Alveolata</taxon>
        <taxon>Dinophyceae</taxon>
        <taxon>Prorocentrales</taxon>
        <taxon>Prorocentraceae</taxon>
        <taxon>Prorocentrum</taxon>
    </lineage>
</organism>
<evidence type="ECO:0000313" key="2">
    <source>
        <dbReference type="EMBL" id="CAK0872851.1"/>
    </source>
</evidence>
<name>A0ABN9VJ26_9DINO</name>
<feature type="non-terminal residue" evidence="2">
    <location>
        <position position="206"/>
    </location>
</feature>
<dbReference type="Proteomes" id="UP001189429">
    <property type="component" value="Unassembled WGS sequence"/>
</dbReference>
<comment type="caution">
    <text evidence="2">The sequence shown here is derived from an EMBL/GenBank/DDBJ whole genome shotgun (WGS) entry which is preliminary data.</text>
</comment>
<evidence type="ECO:0000313" key="3">
    <source>
        <dbReference type="Proteomes" id="UP001189429"/>
    </source>
</evidence>